<protein>
    <submittedName>
        <fullName evidence="3">Asp23/Gls24 family envelope stress response protein</fullName>
    </submittedName>
</protein>
<evidence type="ECO:0000256" key="1">
    <source>
        <dbReference type="ARBA" id="ARBA00005721"/>
    </source>
</evidence>
<feature type="compositionally biased region" description="Low complexity" evidence="2">
    <location>
        <begin position="257"/>
        <end position="303"/>
    </location>
</feature>
<name>A0A939ITK1_9CORY</name>
<keyword evidence="4" id="KW-1185">Reference proteome</keyword>
<comment type="similarity">
    <text evidence="1">Belongs to the asp23 family.</text>
</comment>
<feature type="compositionally biased region" description="Polar residues" evidence="2">
    <location>
        <begin position="62"/>
        <end position="72"/>
    </location>
</feature>
<reference evidence="3" key="1">
    <citation type="submission" date="2021-03" db="EMBL/GenBank/DDBJ databases">
        <authorList>
            <person name="Sun Q."/>
        </authorList>
    </citation>
    <scope>NUCLEOTIDE SEQUENCE</scope>
    <source>
        <strain evidence="3">CCM 8862</strain>
    </source>
</reference>
<proteinExistence type="inferred from homology"/>
<organism evidence="3 4">
    <name type="scientific">Corynebacterium mendelii</name>
    <dbReference type="NCBI Taxonomy" id="2765362"/>
    <lineage>
        <taxon>Bacteria</taxon>
        <taxon>Bacillati</taxon>
        <taxon>Actinomycetota</taxon>
        <taxon>Actinomycetes</taxon>
        <taxon>Mycobacteriales</taxon>
        <taxon>Corynebacteriaceae</taxon>
        <taxon>Corynebacterium</taxon>
    </lineage>
</organism>
<evidence type="ECO:0000313" key="3">
    <source>
        <dbReference type="EMBL" id="MBN9643939.1"/>
    </source>
</evidence>
<gene>
    <name evidence="3" type="ORF">JZY06_04810</name>
</gene>
<evidence type="ECO:0000256" key="2">
    <source>
        <dbReference type="SAM" id="MobiDB-lite"/>
    </source>
</evidence>
<sequence>MTPSRDDRGAPGKKPDKPLNAKPEPTGRQAIDKALQDKAAADKKAAAGKKSSAGKKPGKSTPARQAKSQGTLDSPAAKPFPATGSTPSGKSDHDGRHRAPERGARHRLDEDNKRPRRTGSGSSEGLLTEGRTPAFGTSEVPPVPKDKDAASPVTSTSVPTADNFSGEVDPPKTTPRGTTTADKKPAPSPNAYGSGKPAHTGNARTAQSAAATPEPAKKKAGPAETNTAAATKNDAATNNTEPDAKPEVFDTPTHVPAAAAKPTDAATPATTSGSADAAQPVDAKPVKAAAPATPAKPKRAPATPVDPPAPSTPAPTGDKVDHVSKNIDPDKAEALAELPLRRPTADTGSNRQIKITEKAMNKVISAAVRAVPGTISRSEGIDKLTGRNFPRYEVRLDDDGDAISIDAFIAVGWPAPVAKIAEKTRETIITWVGDMTDVPVVHANVTVGYVEPGHDRVTAAEIDAFDPHPTLTPVTVTQSRPNVPIITGTWDITPHTVTGEVAENIRSVPVPRPAELRAFSPGSIPEAVSPVTKPAAELVPIKNTWKLDLRPIEVADPAPGIPVVVADEQPLAEITVPDEKPLKPIEVAACGDLKPIEVAPAQDLRPITATPVGRLAPTEAAPQAPLRAIGTRPRQVRGVTAPKPAPLTKVTDPTPHRLADVSAPNPVRLAEVKVAKTPKLSTPEAPKLRLARIVSPDGHKVAHPQAPVARRLAKVEVSAPEVTPVDMPAGKEVATDLLPPQKPLKKITVSPLNVRSIKVVDK</sequence>
<feature type="compositionally biased region" description="Basic and acidic residues" evidence="2">
    <location>
        <begin position="1"/>
        <end position="19"/>
    </location>
</feature>
<dbReference type="AlphaFoldDB" id="A0A939ITK1"/>
<feature type="compositionally biased region" description="Basic and acidic residues" evidence="2">
    <location>
        <begin position="30"/>
        <end position="45"/>
    </location>
</feature>
<feature type="compositionally biased region" description="Basic and acidic residues" evidence="2">
    <location>
        <begin position="90"/>
        <end position="113"/>
    </location>
</feature>
<evidence type="ECO:0000313" key="4">
    <source>
        <dbReference type="Proteomes" id="UP000664332"/>
    </source>
</evidence>
<feature type="region of interest" description="Disordered" evidence="2">
    <location>
        <begin position="1"/>
        <end position="325"/>
    </location>
</feature>
<feature type="compositionally biased region" description="Low complexity" evidence="2">
    <location>
        <begin position="118"/>
        <end position="131"/>
    </location>
</feature>
<dbReference type="RefSeq" id="WP_207118717.1">
    <property type="nucleotide sequence ID" value="NZ_JAFLEQ010000008.1"/>
</dbReference>
<dbReference type="InterPro" id="IPR005531">
    <property type="entry name" value="Asp23"/>
</dbReference>
<dbReference type="EMBL" id="JAFLEQ010000008">
    <property type="protein sequence ID" value="MBN9643939.1"/>
    <property type="molecule type" value="Genomic_DNA"/>
</dbReference>
<accession>A0A939ITK1</accession>
<comment type="caution">
    <text evidence="3">The sequence shown here is derived from an EMBL/GenBank/DDBJ whole genome shotgun (WGS) entry which is preliminary data.</text>
</comment>
<feature type="region of interest" description="Disordered" evidence="2">
    <location>
        <begin position="637"/>
        <end position="661"/>
    </location>
</feature>
<dbReference type="Proteomes" id="UP000664332">
    <property type="component" value="Unassembled WGS sequence"/>
</dbReference>
<feature type="compositionally biased region" description="Polar residues" evidence="2">
    <location>
        <begin position="152"/>
        <end position="163"/>
    </location>
</feature>
<feature type="compositionally biased region" description="Pro residues" evidence="2">
    <location>
        <begin position="304"/>
        <end position="313"/>
    </location>
</feature>
<feature type="compositionally biased region" description="Low complexity" evidence="2">
    <location>
        <begin position="222"/>
        <end position="240"/>
    </location>
</feature>
<dbReference type="Pfam" id="PF03780">
    <property type="entry name" value="Asp23"/>
    <property type="match status" value="1"/>
</dbReference>